<sequence>MRMHLPNHFTEGHWLGDMIKAIRDETDVNSILYDSTNCLKQIEQINEFSKKYHHSDGFDTKVRELNTQELHGVAKNTLMFITGL</sequence>
<dbReference type="EMBL" id="CPYD01000016">
    <property type="protein sequence ID" value="CNF19344.1"/>
    <property type="molecule type" value="Genomic_DNA"/>
</dbReference>
<proteinExistence type="predicted"/>
<comment type="caution">
    <text evidence="1">The sequence shown here is derived from an EMBL/GenBank/DDBJ whole genome shotgun (WGS) entry which is preliminary data.</text>
</comment>
<organism evidence="1 2">
    <name type="scientific">Yersinia nurmii</name>
    <dbReference type="NCBI Taxonomy" id="685706"/>
    <lineage>
        <taxon>Bacteria</taxon>
        <taxon>Pseudomonadati</taxon>
        <taxon>Pseudomonadota</taxon>
        <taxon>Gammaproteobacteria</taxon>
        <taxon>Enterobacterales</taxon>
        <taxon>Yersiniaceae</taxon>
        <taxon>Yersinia</taxon>
    </lineage>
</organism>
<accession>A0ABP1YJA5</accession>
<gene>
    <name evidence="1" type="ORF">ERS137967_03539</name>
</gene>
<evidence type="ECO:0000313" key="1">
    <source>
        <dbReference type="EMBL" id="CNF19344.1"/>
    </source>
</evidence>
<protein>
    <submittedName>
        <fullName evidence="1">Uncharacterized protein</fullName>
    </submittedName>
</protein>
<keyword evidence="2" id="KW-1185">Reference proteome</keyword>
<evidence type="ECO:0000313" key="2">
    <source>
        <dbReference type="Proteomes" id="UP000040578"/>
    </source>
</evidence>
<reference evidence="1 2" key="1">
    <citation type="submission" date="2015-03" db="EMBL/GenBank/DDBJ databases">
        <authorList>
            <consortium name="Pathogen Informatics"/>
            <person name="Murphy D."/>
        </authorList>
    </citation>
    <scope>NUCLEOTIDE SEQUENCE [LARGE SCALE GENOMIC DNA]</scope>
    <source>
        <strain evidence="2">type strain: CIP110231</strain>
    </source>
</reference>
<name>A0ABP1YJA5_9GAMM</name>
<dbReference type="Proteomes" id="UP000040578">
    <property type="component" value="Unassembled WGS sequence"/>
</dbReference>